<dbReference type="AlphaFoldDB" id="A0A8H2WF56"/>
<gene>
    <name evidence="2" type="ORF">RDB_LOCUS21435</name>
</gene>
<sequence>MSSGMIISNMNEEIFMKLQLPFNCGNRSQNKRGHKPNVAQGLTTGQSSSSVDLPREHLAWTIDDYGWSLTYADNLRCRRNSTRHIRRTKRSPSPSARVKAHEGAPSAGEDMNLLDPSIVYKPSSSKVY</sequence>
<name>A0A8H2WF56_9AGAM</name>
<accession>A0A8H2WF56</accession>
<evidence type="ECO:0000256" key="1">
    <source>
        <dbReference type="SAM" id="MobiDB-lite"/>
    </source>
</evidence>
<organism evidence="2 3">
    <name type="scientific">Rhizoctonia solani</name>
    <dbReference type="NCBI Taxonomy" id="456999"/>
    <lineage>
        <taxon>Eukaryota</taxon>
        <taxon>Fungi</taxon>
        <taxon>Dikarya</taxon>
        <taxon>Basidiomycota</taxon>
        <taxon>Agaricomycotina</taxon>
        <taxon>Agaricomycetes</taxon>
        <taxon>Cantharellales</taxon>
        <taxon>Ceratobasidiaceae</taxon>
        <taxon>Rhizoctonia</taxon>
    </lineage>
</organism>
<dbReference type="EMBL" id="CAJMWS010000103">
    <property type="protein sequence ID" value="CAE6363976.1"/>
    <property type="molecule type" value="Genomic_DNA"/>
</dbReference>
<proteinExistence type="predicted"/>
<reference evidence="2" key="1">
    <citation type="submission" date="2021-01" db="EMBL/GenBank/DDBJ databases">
        <authorList>
            <person name="Kaushik A."/>
        </authorList>
    </citation>
    <scope>NUCLEOTIDE SEQUENCE</scope>
    <source>
        <strain evidence="2">AG1-1C</strain>
    </source>
</reference>
<feature type="region of interest" description="Disordered" evidence="1">
    <location>
        <begin position="26"/>
        <end position="51"/>
    </location>
</feature>
<comment type="caution">
    <text evidence="2">The sequence shown here is derived from an EMBL/GenBank/DDBJ whole genome shotgun (WGS) entry which is preliminary data.</text>
</comment>
<dbReference type="Proteomes" id="UP000663846">
    <property type="component" value="Unassembled WGS sequence"/>
</dbReference>
<feature type="region of interest" description="Disordered" evidence="1">
    <location>
        <begin position="82"/>
        <end position="116"/>
    </location>
</feature>
<evidence type="ECO:0000313" key="2">
    <source>
        <dbReference type="EMBL" id="CAE6363976.1"/>
    </source>
</evidence>
<protein>
    <submittedName>
        <fullName evidence="2">Uncharacterized protein</fullName>
    </submittedName>
</protein>
<feature type="compositionally biased region" description="Polar residues" evidence="1">
    <location>
        <begin position="40"/>
        <end position="51"/>
    </location>
</feature>
<evidence type="ECO:0000313" key="3">
    <source>
        <dbReference type="Proteomes" id="UP000663846"/>
    </source>
</evidence>